<keyword evidence="2" id="KW-0472">Membrane</keyword>
<protein>
    <submittedName>
        <fullName evidence="3">Stage II sporulation protein P</fullName>
    </submittedName>
</protein>
<comment type="caution">
    <text evidence="3">The sequence shown here is derived from an EMBL/GenBank/DDBJ whole genome shotgun (WGS) entry which is preliminary data.</text>
</comment>
<name>A0ABT1Y384_9FIRM</name>
<dbReference type="Pfam" id="PF07454">
    <property type="entry name" value="SpoIIP"/>
    <property type="match status" value="1"/>
</dbReference>
<dbReference type="InterPro" id="IPR010897">
    <property type="entry name" value="Spore_II_P"/>
</dbReference>
<feature type="transmembrane region" description="Helical" evidence="2">
    <location>
        <begin position="20"/>
        <end position="37"/>
    </location>
</feature>
<keyword evidence="2" id="KW-0812">Transmembrane</keyword>
<dbReference type="RefSeq" id="WP_157677234.1">
    <property type="nucleotide sequence ID" value="NZ_CP022121.1"/>
</dbReference>
<evidence type="ECO:0000313" key="3">
    <source>
        <dbReference type="EMBL" id="MCR6544951.1"/>
    </source>
</evidence>
<dbReference type="EMBL" id="JANPWE010000002">
    <property type="protein sequence ID" value="MCR6544951.1"/>
    <property type="molecule type" value="Genomic_DNA"/>
</dbReference>
<accession>A0ABT1Y384</accession>
<evidence type="ECO:0000256" key="1">
    <source>
        <dbReference type="SAM" id="MobiDB-lite"/>
    </source>
</evidence>
<keyword evidence="4" id="KW-1185">Reference proteome</keyword>
<sequence>MAWKICRSRRRTYFYDLKIIRIFVIAGILFGMLFLGFEAGSRVKAAETEKTSAWRLVGFQEGDWQKMISQVLPMASYMPDYVEDESAGIIITAMKDITASDLNNPVSFIKNQIAYFDARAVNAEPEFIPEPGSEAEPPAIEPDAKLEPDKGIIPDGTQPLVGIYCTHSAESYLPSQGAEKLEGKNGGVFMVASHLKETLEQEYGIKAVLSDTVHDYPDWSKSYANSLKTIENMKRNYPSIQLFIDVHRDANTPKDSTTVKIDGQKTSKIMLIVGSDHRLPHPAWKKNRDFAQNVAAQMEDLYPGLLKGVRIQDGRYNQHVSSRAILLEMGGTENTLEETKRSAEMFAGVINKMAKRR</sequence>
<keyword evidence="2" id="KW-1133">Transmembrane helix</keyword>
<evidence type="ECO:0000313" key="4">
    <source>
        <dbReference type="Proteomes" id="UP001524944"/>
    </source>
</evidence>
<reference evidence="3 4" key="1">
    <citation type="submission" date="2022-08" db="EMBL/GenBank/DDBJ databases">
        <title>Proteogenomics of the novel Dehalobacterium formicoaceticum strain EZ94 highlights a key role of methyltransferases during anaerobic dichloromethane degradation.</title>
        <authorList>
            <person name="Wasmund K."/>
        </authorList>
    </citation>
    <scope>NUCLEOTIDE SEQUENCE [LARGE SCALE GENOMIC DNA]</scope>
    <source>
        <strain evidence="3 4">EZ94</strain>
    </source>
</reference>
<feature type="region of interest" description="Disordered" evidence="1">
    <location>
        <begin position="129"/>
        <end position="149"/>
    </location>
</feature>
<dbReference type="SUPFAM" id="SSF53187">
    <property type="entry name" value="Zn-dependent exopeptidases"/>
    <property type="match status" value="1"/>
</dbReference>
<evidence type="ECO:0000256" key="2">
    <source>
        <dbReference type="SAM" id="Phobius"/>
    </source>
</evidence>
<dbReference type="NCBIfam" id="TIGR02867">
    <property type="entry name" value="spore_II_P"/>
    <property type="match status" value="1"/>
</dbReference>
<gene>
    <name evidence="3" type="ORF">NVS47_05360</name>
</gene>
<dbReference type="Gene3D" id="3.40.630.40">
    <property type="entry name" value="Zn-dependent exopeptidases"/>
    <property type="match status" value="1"/>
</dbReference>
<proteinExistence type="predicted"/>
<organism evidence="3 4">
    <name type="scientific">Dehalobacterium formicoaceticum</name>
    <dbReference type="NCBI Taxonomy" id="51515"/>
    <lineage>
        <taxon>Bacteria</taxon>
        <taxon>Bacillati</taxon>
        <taxon>Bacillota</taxon>
        <taxon>Clostridia</taxon>
        <taxon>Eubacteriales</taxon>
        <taxon>Peptococcaceae</taxon>
        <taxon>Dehalobacterium</taxon>
    </lineage>
</organism>
<dbReference type="Proteomes" id="UP001524944">
    <property type="component" value="Unassembled WGS sequence"/>
</dbReference>